<dbReference type="PROSITE" id="PS50280">
    <property type="entry name" value="SET"/>
    <property type="match status" value="1"/>
</dbReference>
<reference evidence="2" key="1">
    <citation type="journal article" date="2020" name="Nature">
        <title>Giant virus diversity and host interactions through global metagenomics.</title>
        <authorList>
            <person name="Schulz F."/>
            <person name="Roux S."/>
            <person name="Paez-Espino D."/>
            <person name="Jungbluth S."/>
            <person name="Walsh D.A."/>
            <person name="Denef V.J."/>
            <person name="McMahon K.D."/>
            <person name="Konstantinidis K.T."/>
            <person name="Eloe-Fadrosh E.A."/>
            <person name="Kyrpides N.C."/>
            <person name="Woyke T."/>
        </authorList>
    </citation>
    <scope>NUCLEOTIDE SEQUENCE</scope>
    <source>
        <strain evidence="2">GVMAG-M-3300024510-1</strain>
    </source>
</reference>
<dbReference type="Pfam" id="PF00856">
    <property type="entry name" value="SET"/>
    <property type="match status" value="1"/>
</dbReference>
<name>A0A6C0IUP4_9ZZZZ</name>
<proteinExistence type="predicted"/>
<dbReference type="Gene3D" id="2.170.270.10">
    <property type="entry name" value="SET domain"/>
    <property type="match status" value="1"/>
</dbReference>
<evidence type="ECO:0000313" key="2">
    <source>
        <dbReference type="EMBL" id="QHT96948.1"/>
    </source>
</evidence>
<organism evidence="2">
    <name type="scientific">viral metagenome</name>
    <dbReference type="NCBI Taxonomy" id="1070528"/>
    <lineage>
        <taxon>unclassified sequences</taxon>
        <taxon>metagenomes</taxon>
        <taxon>organismal metagenomes</taxon>
    </lineage>
</organism>
<protein>
    <recommendedName>
        <fullName evidence="1">SET domain-containing protein</fullName>
    </recommendedName>
</protein>
<dbReference type="AlphaFoldDB" id="A0A6C0IUP4"/>
<sequence length="200" mass="22711">MKRKITPTPLTQSKCCIIDDDVPFPVMKYNEMFRQSYDEIRLLLNYRDVTVRPSLIANAGDGLFAMREFSPKDPITSYEGNVLSADEIGSLSTSHMKGFGTRTTDWVIDGLRTISDGQGSASMANHNRILANAEFDHVDTQEFYEKQVIPWMSTFSCQKFPNPSGHRLLFLRATKTIHIGEEIYVNYGGRDFCARHGIPY</sequence>
<dbReference type="CDD" id="cd08161">
    <property type="entry name" value="SET"/>
    <property type="match status" value="1"/>
</dbReference>
<dbReference type="EMBL" id="MN740271">
    <property type="protein sequence ID" value="QHT96948.1"/>
    <property type="molecule type" value="Genomic_DNA"/>
</dbReference>
<evidence type="ECO:0000259" key="1">
    <source>
        <dbReference type="PROSITE" id="PS50280"/>
    </source>
</evidence>
<dbReference type="InterPro" id="IPR046341">
    <property type="entry name" value="SET_dom_sf"/>
</dbReference>
<accession>A0A6C0IUP4</accession>
<dbReference type="SUPFAM" id="SSF82199">
    <property type="entry name" value="SET domain"/>
    <property type="match status" value="1"/>
</dbReference>
<dbReference type="InterPro" id="IPR001214">
    <property type="entry name" value="SET_dom"/>
</dbReference>
<feature type="domain" description="SET" evidence="1">
    <location>
        <begin position="47"/>
        <end position="188"/>
    </location>
</feature>